<feature type="transmembrane region" description="Helical" evidence="7">
    <location>
        <begin position="130"/>
        <end position="151"/>
    </location>
</feature>
<evidence type="ECO:0000256" key="2">
    <source>
        <dbReference type="ARBA" id="ARBA00022475"/>
    </source>
</evidence>
<organism evidence="9 10">
    <name type="scientific">Flavimobilis soli</name>
    <dbReference type="NCBI Taxonomy" id="442709"/>
    <lineage>
        <taxon>Bacteria</taxon>
        <taxon>Bacillati</taxon>
        <taxon>Actinomycetota</taxon>
        <taxon>Actinomycetes</taxon>
        <taxon>Micrococcales</taxon>
        <taxon>Jonesiaceae</taxon>
        <taxon>Flavimobilis</taxon>
    </lineage>
</organism>
<protein>
    <submittedName>
        <fullName evidence="9">Phage shock protein C (PspC) family protein</fullName>
    </submittedName>
</protein>
<feature type="region of interest" description="Disordered" evidence="6">
    <location>
        <begin position="191"/>
        <end position="260"/>
    </location>
</feature>
<accession>A0A2A9EBE6</accession>
<evidence type="ECO:0000313" key="10">
    <source>
        <dbReference type="Proteomes" id="UP000221394"/>
    </source>
</evidence>
<evidence type="ECO:0000256" key="7">
    <source>
        <dbReference type="SAM" id="Phobius"/>
    </source>
</evidence>
<dbReference type="PANTHER" id="PTHR33885:SF3">
    <property type="entry name" value="PHAGE SHOCK PROTEIN C"/>
    <property type="match status" value="1"/>
</dbReference>
<feature type="transmembrane region" description="Helical" evidence="7">
    <location>
        <begin position="295"/>
        <end position="314"/>
    </location>
</feature>
<dbReference type="Pfam" id="PF04024">
    <property type="entry name" value="PspC"/>
    <property type="match status" value="1"/>
</dbReference>
<comment type="caution">
    <text evidence="9">The sequence shown here is derived from an EMBL/GenBank/DDBJ whole genome shotgun (WGS) entry which is preliminary data.</text>
</comment>
<evidence type="ECO:0000256" key="3">
    <source>
        <dbReference type="ARBA" id="ARBA00022692"/>
    </source>
</evidence>
<dbReference type="AlphaFoldDB" id="A0A2A9EBE6"/>
<feature type="domain" description="Phage shock protein PspC N-terminal" evidence="8">
    <location>
        <begin position="69"/>
        <end position="121"/>
    </location>
</feature>
<evidence type="ECO:0000256" key="1">
    <source>
        <dbReference type="ARBA" id="ARBA00004162"/>
    </source>
</evidence>
<keyword evidence="5 7" id="KW-0472">Membrane</keyword>
<keyword evidence="4 7" id="KW-1133">Transmembrane helix</keyword>
<evidence type="ECO:0000256" key="6">
    <source>
        <dbReference type="SAM" id="MobiDB-lite"/>
    </source>
</evidence>
<name>A0A2A9EBE6_9MICO</name>
<dbReference type="OrthoDB" id="7359894at2"/>
<dbReference type="InterPro" id="IPR052027">
    <property type="entry name" value="PspC"/>
</dbReference>
<evidence type="ECO:0000259" key="8">
    <source>
        <dbReference type="Pfam" id="PF04024"/>
    </source>
</evidence>
<dbReference type="Proteomes" id="UP000221394">
    <property type="component" value="Unassembled WGS sequence"/>
</dbReference>
<keyword evidence="3 7" id="KW-0812">Transmembrane</keyword>
<proteinExistence type="predicted"/>
<feature type="transmembrane region" description="Helical" evidence="7">
    <location>
        <begin position="351"/>
        <end position="370"/>
    </location>
</feature>
<evidence type="ECO:0000313" key="9">
    <source>
        <dbReference type="EMBL" id="PFG36268.1"/>
    </source>
</evidence>
<gene>
    <name evidence="9" type="ORF">ATL41_0984</name>
</gene>
<dbReference type="InterPro" id="IPR007168">
    <property type="entry name" value="Phageshock_PspC_N"/>
</dbReference>
<dbReference type="EMBL" id="PDJH01000001">
    <property type="protein sequence ID" value="PFG36268.1"/>
    <property type="molecule type" value="Genomic_DNA"/>
</dbReference>
<feature type="compositionally biased region" description="Pro residues" evidence="6">
    <location>
        <begin position="195"/>
        <end position="217"/>
    </location>
</feature>
<sequence>MDTTSTPPSQPDPSGAGPAWQPGPQQQPHGYAGQAPYPGAVPPPGTPRPQATASMDGFFDSIRRFGIVRTDERWVAGVCGGIARRWNIDVALVRGIAVVSLLLAGVGLVAYGAAWLLLPEESDGRSHLQELFRGNFDIAVLGGFLAVVMGLSWDNPWSWFTPWGAPVAGLAWFVLVGIVVVVTITAFSGRQNGPKPGPGSVPPPGGAPFAGPTPPAQPSAAASSPSGPAPYTAPQAPYATTPPAGTWAGAAPTAQPKAQSQWDELNGFVDTNLGGTTPAPKPAPRGPVVKGAGPVTVSLVVGVSAIVAAVLLALSRTGDFTGPVLLTSLGVLIGLSGIATMVSGIRGRSTGAVGGIAILALLAAGPTALWHSLDLDISKAQGVVVGDENFAPTSVATAEKGYALGFGNWVVDLSELPLAPGQTVTVPATFAAGDLTILVPEGSAWTADVRLNAGSVRVVSGDDLHKSDGVSTAERRFTSDAVDEGAIPTLDLSVSGLAGEIRIEES</sequence>
<feature type="region of interest" description="Disordered" evidence="6">
    <location>
        <begin position="1"/>
        <end position="53"/>
    </location>
</feature>
<feature type="transmembrane region" description="Helical" evidence="7">
    <location>
        <begin position="320"/>
        <end position="339"/>
    </location>
</feature>
<feature type="compositionally biased region" description="Low complexity" evidence="6">
    <location>
        <begin position="218"/>
        <end position="256"/>
    </location>
</feature>
<keyword evidence="10" id="KW-1185">Reference proteome</keyword>
<dbReference type="PANTHER" id="PTHR33885">
    <property type="entry name" value="PHAGE SHOCK PROTEIN C"/>
    <property type="match status" value="1"/>
</dbReference>
<dbReference type="RefSeq" id="WP_098457468.1">
    <property type="nucleotide sequence ID" value="NZ_PDJH01000001.1"/>
</dbReference>
<reference evidence="9 10" key="1">
    <citation type="submission" date="2017-10" db="EMBL/GenBank/DDBJ databases">
        <title>Sequencing the genomes of 1000 actinobacteria strains.</title>
        <authorList>
            <person name="Klenk H.-P."/>
        </authorList>
    </citation>
    <scope>NUCLEOTIDE SEQUENCE [LARGE SCALE GENOMIC DNA]</scope>
    <source>
        <strain evidence="9 10">DSM 21574</strain>
    </source>
</reference>
<evidence type="ECO:0000256" key="4">
    <source>
        <dbReference type="ARBA" id="ARBA00022989"/>
    </source>
</evidence>
<feature type="transmembrane region" description="Helical" evidence="7">
    <location>
        <begin position="163"/>
        <end position="187"/>
    </location>
</feature>
<comment type="subcellular location">
    <subcellularLocation>
        <location evidence="1">Cell membrane</location>
        <topology evidence="1">Single-pass membrane protein</topology>
    </subcellularLocation>
</comment>
<evidence type="ECO:0000256" key="5">
    <source>
        <dbReference type="ARBA" id="ARBA00023136"/>
    </source>
</evidence>
<feature type="transmembrane region" description="Helical" evidence="7">
    <location>
        <begin position="96"/>
        <end position="118"/>
    </location>
</feature>
<keyword evidence="2" id="KW-1003">Cell membrane</keyword>
<dbReference type="GO" id="GO:0005886">
    <property type="term" value="C:plasma membrane"/>
    <property type="evidence" value="ECO:0007669"/>
    <property type="project" value="UniProtKB-SubCell"/>
</dbReference>
<feature type="compositionally biased region" description="Low complexity" evidence="6">
    <location>
        <begin position="1"/>
        <end position="38"/>
    </location>
</feature>